<comment type="subcellular location">
    <subcellularLocation>
        <location evidence="2">Peroxisome</location>
    </subcellularLocation>
</comment>
<feature type="binding site" evidence="18">
    <location>
        <position position="42"/>
    </location>
    <ligand>
        <name>[2Fe-2S] cluster</name>
        <dbReference type="ChEBI" id="CHEBI:190135"/>
        <label>1</label>
    </ligand>
</feature>
<gene>
    <name evidence="21" type="primary">AAO2_0</name>
    <name evidence="21" type="ORF">Bhyg_07070</name>
</gene>
<keyword evidence="22" id="KW-1185">Reference proteome</keyword>
<evidence type="ECO:0000256" key="18">
    <source>
        <dbReference type="PIRSR" id="PIRSR000127-3"/>
    </source>
</evidence>
<dbReference type="SUPFAM" id="SSF47741">
    <property type="entry name" value="CO dehydrogenase ISP C-domain like"/>
    <property type="match status" value="1"/>
</dbReference>
<dbReference type="InterPro" id="IPR002888">
    <property type="entry name" value="2Fe-2S-bd"/>
</dbReference>
<accession>A0A9Q0N1Z2</accession>
<dbReference type="PROSITE" id="PS51085">
    <property type="entry name" value="2FE2S_FER_2"/>
    <property type="match status" value="1"/>
</dbReference>
<evidence type="ECO:0000256" key="14">
    <source>
        <dbReference type="ARBA" id="ARBA00023140"/>
    </source>
</evidence>
<dbReference type="FunFam" id="3.30.365.10:FF:000001">
    <property type="entry name" value="Xanthine dehydrogenase oxidase"/>
    <property type="match status" value="1"/>
</dbReference>
<dbReference type="FunFam" id="3.30.365.10:FF:000009">
    <property type="entry name" value="Aldehyde oxidase"/>
    <property type="match status" value="1"/>
</dbReference>
<feature type="binding site" evidence="18">
    <location>
        <position position="148"/>
    </location>
    <ligand>
        <name>[2Fe-2S] cluster</name>
        <dbReference type="ChEBI" id="CHEBI:190135"/>
        <label>2</label>
    </ligand>
</feature>
<dbReference type="GO" id="GO:0071949">
    <property type="term" value="F:FAD binding"/>
    <property type="evidence" value="ECO:0007669"/>
    <property type="project" value="InterPro"/>
</dbReference>
<dbReference type="InterPro" id="IPR005107">
    <property type="entry name" value="CO_DH_flav_C"/>
</dbReference>
<evidence type="ECO:0000256" key="4">
    <source>
        <dbReference type="ARBA" id="ARBA00011738"/>
    </source>
</evidence>
<dbReference type="FunFam" id="3.30.465.10:FF:000013">
    <property type="entry name" value="Aldehyde oxidase"/>
    <property type="match status" value="1"/>
</dbReference>
<keyword evidence="10" id="KW-0560">Oxidoreductase</keyword>
<dbReference type="Gene3D" id="3.30.390.50">
    <property type="entry name" value="CO dehydrogenase flavoprotein, C-terminal domain"/>
    <property type="match status" value="1"/>
</dbReference>
<dbReference type="GO" id="GO:0005506">
    <property type="term" value="F:iron ion binding"/>
    <property type="evidence" value="ECO:0007669"/>
    <property type="project" value="InterPro"/>
</dbReference>
<feature type="binding site" evidence="18">
    <location>
        <position position="72"/>
    </location>
    <ligand>
        <name>[2Fe-2S] cluster</name>
        <dbReference type="ChEBI" id="CHEBI:190135"/>
        <label>1</label>
    </ligand>
</feature>
<dbReference type="InterPro" id="IPR037165">
    <property type="entry name" value="AldOxase/xan_DH_Mopterin-bd_sf"/>
</dbReference>
<evidence type="ECO:0000256" key="10">
    <source>
        <dbReference type="ARBA" id="ARBA00023002"/>
    </source>
</evidence>
<evidence type="ECO:0000256" key="16">
    <source>
        <dbReference type="PIRSR" id="PIRSR000127-1"/>
    </source>
</evidence>
<feature type="binding site" evidence="17">
    <location>
        <position position="395"/>
    </location>
    <ligand>
        <name>FAD</name>
        <dbReference type="ChEBI" id="CHEBI:57692"/>
    </ligand>
</feature>
<dbReference type="Pfam" id="PF00941">
    <property type="entry name" value="FAD_binding_5"/>
    <property type="match status" value="1"/>
</dbReference>
<dbReference type="Gene3D" id="3.30.365.10">
    <property type="entry name" value="Aldehyde oxidase/xanthine dehydrogenase, molybdopterin binding domain"/>
    <property type="match status" value="4"/>
</dbReference>
<evidence type="ECO:0000256" key="11">
    <source>
        <dbReference type="ARBA" id="ARBA00023004"/>
    </source>
</evidence>
<comment type="cofactor">
    <cofactor evidence="18">
        <name>Mo-molybdopterin</name>
        <dbReference type="ChEBI" id="CHEBI:71302"/>
    </cofactor>
    <text evidence="18">Binds 1 Mo-molybdopterin (Mo-MPT) cofactor per subunit.</text>
</comment>
<dbReference type="PROSITE" id="PS00197">
    <property type="entry name" value="2FE2S_FER_1"/>
    <property type="match status" value="1"/>
</dbReference>
<dbReference type="PANTHER" id="PTHR11908:SF132">
    <property type="entry name" value="ALDEHYDE OXIDASE 1-RELATED"/>
    <property type="match status" value="1"/>
</dbReference>
<dbReference type="InterPro" id="IPR036856">
    <property type="entry name" value="Ald_Oxase/Xan_DH_a/b_sf"/>
</dbReference>
<dbReference type="Proteomes" id="UP001151699">
    <property type="component" value="Chromosome B"/>
</dbReference>
<evidence type="ECO:0000256" key="7">
    <source>
        <dbReference type="ARBA" id="ARBA00022714"/>
    </source>
</evidence>
<reference evidence="21" key="1">
    <citation type="submission" date="2022-07" db="EMBL/GenBank/DDBJ databases">
        <authorList>
            <person name="Trinca V."/>
            <person name="Uliana J.V.C."/>
            <person name="Torres T.T."/>
            <person name="Ward R.J."/>
            <person name="Monesi N."/>
        </authorList>
    </citation>
    <scope>NUCLEOTIDE SEQUENCE</scope>
    <source>
        <strain evidence="21">HSMRA1968</strain>
        <tissue evidence="21">Whole embryos</tissue>
    </source>
</reference>
<dbReference type="SUPFAM" id="SSF56003">
    <property type="entry name" value="Molybdenum cofactor-binding domain"/>
    <property type="match status" value="1"/>
</dbReference>
<dbReference type="SUPFAM" id="SSF56176">
    <property type="entry name" value="FAD-binding/transporter-associated domain-like"/>
    <property type="match status" value="1"/>
</dbReference>
<dbReference type="Gene3D" id="3.30.465.10">
    <property type="match status" value="1"/>
</dbReference>
<dbReference type="FunFam" id="1.10.150.120:FF:000007">
    <property type="entry name" value="indole-3-acetaldehyde oxidase"/>
    <property type="match status" value="1"/>
</dbReference>
<protein>
    <submittedName>
        <fullName evidence="21">Indole-3-acetaldehyde oxidase</fullName>
    </submittedName>
</protein>
<keyword evidence="5 18" id="KW-0500">Molybdenum</keyword>
<keyword evidence="9 17" id="KW-0274">FAD</keyword>
<evidence type="ECO:0000259" key="20">
    <source>
        <dbReference type="PROSITE" id="PS51387"/>
    </source>
</evidence>
<dbReference type="PIRSF" id="PIRSF000127">
    <property type="entry name" value="Xanthine_DH"/>
    <property type="match status" value="1"/>
</dbReference>
<dbReference type="AlphaFoldDB" id="A0A9Q0N1Z2"/>
<dbReference type="Gene3D" id="3.10.20.30">
    <property type="match status" value="1"/>
</dbReference>
<dbReference type="Pfam" id="PF01315">
    <property type="entry name" value="Ald_Xan_dh_C"/>
    <property type="match status" value="1"/>
</dbReference>
<feature type="binding site" evidence="18">
    <location>
        <position position="47"/>
    </location>
    <ligand>
        <name>[2Fe-2S] cluster</name>
        <dbReference type="ChEBI" id="CHEBI:190135"/>
        <label>1</label>
    </ligand>
</feature>
<dbReference type="InterPro" id="IPR000674">
    <property type="entry name" value="Ald_Oxase/Xan_DH_a/b"/>
</dbReference>
<dbReference type="SUPFAM" id="SSF55447">
    <property type="entry name" value="CO dehydrogenase flavoprotein C-terminal domain-like"/>
    <property type="match status" value="1"/>
</dbReference>
<comment type="subunit">
    <text evidence="4">Homodimer.</text>
</comment>
<evidence type="ECO:0000256" key="15">
    <source>
        <dbReference type="ARBA" id="ARBA00034078"/>
    </source>
</evidence>
<dbReference type="FunFam" id="3.10.20.30:FF:000012">
    <property type="entry name" value="Xanthine dehydrogenase/oxidase"/>
    <property type="match status" value="1"/>
</dbReference>
<dbReference type="InterPro" id="IPR016208">
    <property type="entry name" value="Ald_Oxase/xanthine_DH-like"/>
</dbReference>
<keyword evidence="11 18" id="KW-0408">Iron</keyword>
<evidence type="ECO:0000256" key="12">
    <source>
        <dbReference type="ARBA" id="ARBA00023014"/>
    </source>
</evidence>
<dbReference type="FunFam" id="3.30.390.50:FF:000003">
    <property type="entry name" value="Aldehyde oxidase1"/>
    <property type="match status" value="1"/>
</dbReference>
<evidence type="ECO:0000256" key="2">
    <source>
        <dbReference type="ARBA" id="ARBA00004275"/>
    </source>
</evidence>
<evidence type="ECO:0000259" key="19">
    <source>
        <dbReference type="PROSITE" id="PS51085"/>
    </source>
</evidence>
<dbReference type="Pfam" id="PF03450">
    <property type="entry name" value="CO_deh_flav_C"/>
    <property type="match status" value="1"/>
</dbReference>
<keyword evidence="14" id="KW-0576">Peroxisome</keyword>
<evidence type="ECO:0000313" key="21">
    <source>
        <dbReference type="EMBL" id="KAJ6642124.1"/>
    </source>
</evidence>
<dbReference type="PANTHER" id="PTHR11908">
    <property type="entry name" value="XANTHINE DEHYDROGENASE"/>
    <property type="match status" value="1"/>
</dbReference>
<dbReference type="Pfam" id="PF00111">
    <property type="entry name" value="Fer2"/>
    <property type="match status" value="1"/>
</dbReference>
<organism evidence="21 22">
    <name type="scientific">Pseudolycoriella hygida</name>
    <dbReference type="NCBI Taxonomy" id="35572"/>
    <lineage>
        <taxon>Eukaryota</taxon>
        <taxon>Metazoa</taxon>
        <taxon>Ecdysozoa</taxon>
        <taxon>Arthropoda</taxon>
        <taxon>Hexapoda</taxon>
        <taxon>Insecta</taxon>
        <taxon>Pterygota</taxon>
        <taxon>Neoptera</taxon>
        <taxon>Endopterygota</taxon>
        <taxon>Diptera</taxon>
        <taxon>Nematocera</taxon>
        <taxon>Sciaroidea</taxon>
        <taxon>Sciaridae</taxon>
        <taxon>Pseudolycoriella</taxon>
    </lineage>
</organism>
<dbReference type="SUPFAM" id="SSF54665">
    <property type="entry name" value="CO dehydrogenase molybdoprotein N-domain-like"/>
    <property type="match status" value="1"/>
</dbReference>
<feature type="binding site" evidence="18">
    <location>
        <position position="742"/>
    </location>
    <ligand>
        <name>Mo-molybdopterin</name>
        <dbReference type="ChEBI" id="CHEBI:71302"/>
    </ligand>
    <ligandPart>
        <name>Mo</name>
        <dbReference type="ChEBI" id="CHEBI:28685"/>
    </ligandPart>
</feature>
<dbReference type="PROSITE" id="PS51387">
    <property type="entry name" value="FAD_PCMH"/>
    <property type="match status" value="1"/>
</dbReference>
<dbReference type="Pfam" id="PF01799">
    <property type="entry name" value="Fer2_2"/>
    <property type="match status" value="1"/>
</dbReference>
<comment type="cofactor">
    <cofactor evidence="15">
        <name>[2Fe-2S] cluster</name>
        <dbReference type="ChEBI" id="CHEBI:190135"/>
    </cofactor>
</comment>
<dbReference type="InterPro" id="IPR036884">
    <property type="entry name" value="2Fe-2S-bd_dom_sf"/>
</dbReference>
<evidence type="ECO:0000256" key="8">
    <source>
        <dbReference type="ARBA" id="ARBA00022723"/>
    </source>
</evidence>
<feature type="binding site" evidence="18">
    <location>
        <position position="885"/>
    </location>
    <ligand>
        <name>Mo-molybdopterin</name>
        <dbReference type="ChEBI" id="CHEBI:71302"/>
    </ligand>
    <ligandPart>
        <name>Mo</name>
        <dbReference type="ChEBI" id="CHEBI:28685"/>
    </ligandPart>
</feature>
<dbReference type="InterPro" id="IPR036318">
    <property type="entry name" value="FAD-bd_PCMH-like_sf"/>
</dbReference>
<dbReference type="SMART" id="SM01092">
    <property type="entry name" value="CO_deh_flav_C"/>
    <property type="match status" value="1"/>
</dbReference>
<dbReference type="InterPro" id="IPR006058">
    <property type="entry name" value="2Fe2S_fd_BS"/>
</dbReference>
<evidence type="ECO:0000256" key="3">
    <source>
        <dbReference type="ARBA" id="ARBA00006849"/>
    </source>
</evidence>
<dbReference type="SUPFAM" id="SSF54292">
    <property type="entry name" value="2Fe-2S ferredoxin-like"/>
    <property type="match status" value="1"/>
</dbReference>
<dbReference type="InterPro" id="IPR036010">
    <property type="entry name" value="2Fe-2S_ferredoxin-like_sf"/>
</dbReference>
<dbReference type="Gene3D" id="1.10.150.120">
    <property type="entry name" value="[2Fe-2S]-binding domain"/>
    <property type="match status" value="1"/>
</dbReference>
<name>A0A9Q0N1Z2_9DIPT</name>
<comment type="cofactor">
    <cofactor evidence="18">
        <name>[2Fe-2S] cluster</name>
        <dbReference type="ChEBI" id="CHEBI:190135"/>
    </cofactor>
    <text evidence="18">Binds 2 [2Fe-2S] clusters.</text>
</comment>
<dbReference type="GO" id="GO:0005777">
    <property type="term" value="C:peroxisome"/>
    <property type="evidence" value="ECO:0007669"/>
    <property type="project" value="UniProtKB-SubCell"/>
</dbReference>
<evidence type="ECO:0000256" key="13">
    <source>
        <dbReference type="ARBA" id="ARBA00023027"/>
    </source>
</evidence>
<feature type="binding site" evidence="18">
    <location>
        <position position="115"/>
    </location>
    <ligand>
        <name>[2Fe-2S] cluster</name>
        <dbReference type="ChEBI" id="CHEBI:190135"/>
        <label>2</label>
    </ligand>
</feature>
<dbReference type="Gene3D" id="3.90.1170.50">
    <property type="entry name" value="Aldehyde oxidase/xanthine dehydrogenase, a/b hammerhead"/>
    <property type="match status" value="1"/>
</dbReference>
<dbReference type="OrthoDB" id="8300278at2759"/>
<dbReference type="GO" id="GO:0016491">
    <property type="term" value="F:oxidoreductase activity"/>
    <property type="evidence" value="ECO:0007669"/>
    <property type="project" value="UniProtKB-KW"/>
</dbReference>
<keyword evidence="13" id="KW-0520">NAD</keyword>
<feature type="domain" description="FAD-binding PCMH-type" evidence="20">
    <location>
        <begin position="206"/>
        <end position="386"/>
    </location>
</feature>
<feature type="binding site" evidence="18">
    <location>
        <position position="112"/>
    </location>
    <ligand>
        <name>[2Fe-2S] cluster</name>
        <dbReference type="ChEBI" id="CHEBI:190135"/>
        <label>2</label>
    </ligand>
</feature>
<dbReference type="GO" id="GO:0051537">
    <property type="term" value="F:2 iron, 2 sulfur cluster binding"/>
    <property type="evidence" value="ECO:0007669"/>
    <property type="project" value="UniProtKB-KW"/>
</dbReference>
<dbReference type="InterPro" id="IPR016169">
    <property type="entry name" value="FAD-bd_PCMH_sub2"/>
</dbReference>
<evidence type="ECO:0000313" key="22">
    <source>
        <dbReference type="Proteomes" id="UP001151699"/>
    </source>
</evidence>
<dbReference type="InterPro" id="IPR036683">
    <property type="entry name" value="CO_DH_flav_C_dom_sf"/>
</dbReference>
<evidence type="ECO:0000256" key="17">
    <source>
        <dbReference type="PIRSR" id="PIRSR000127-2"/>
    </source>
</evidence>
<feature type="active site" description="Proton acceptor" evidence="16">
    <location>
        <position position="1209"/>
    </location>
</feature>
<dbReference type="InterPro" id="IPR008274">
    <property type="entry name" value="AldOxase/xan_DH_MoCoBD1"/>
</dbReference>
<dbReference type="Pfam" id="PF20256">
    <property type="entry name" value="MoCoBD_2"/>
    <property type="match status" value="1"/>
</dbReference>
<keyword evidence="6" id="KW-0285">Flavoprotein</keyword>
<feature type="domain" description="2Fe-2S ferredoxin-type" evidence="19">
    <location>
        <begin position="1"/>
        <end position="90"/>
    </location>
</feature>
<sequence length="1264" mass="139473">MSVTFSINGTLYEVDSSVVPLDTNLNTFIRTNAELSGTKFMCSEGGCGACIVNVNAIHPVTKESKSWAVNSCLTPVFSCHGYDITTVEGIGNQANGFHKIQQRLAYLNGTQCGYCTPGMVMNMYSLLESKNGKVSMEEVENSFGGNICRCTGYRPILDAFKSFAYDADKKLIEACRDIEDLTKTCPKTGSPCAGLCSKNPEAMNISFVDNKQWYQITDLAQLFQIFENIKDTPYMLVAGNTAHGVYRRNENIDVFIDITRVAALQTHSIGTSVTLGGNVSLTETMEVLKKASMRSGFHYLKHFVDHIDLIANVPVRNSGTIAGNLSIKHQHIEFPSDVFIILEAVGAKLTIAESNSTQSVVSVTDYLSLEMTGKIILNVILPALDQREFTFRSYKIMPRAQNAHAYVNAAFLLKMSGGKVSSARICFGGISPTFIHATSTENLLIGKDIHTNDVLKDALTCLSSELNPDWILPDASPEYRRELAVALFYKFVISTCPSYIVKPEYVSGAGILKRPISSGRQEYDSFKSRYPLTENVPKYEGLVQCSGELEYINDFPPMKNELWAAFVQATEVHTTVESVDLSDAFSIPGVRHYFCAKDIPGVNDFMPKSIVGGIGSNAVEEIFLGDNSPVLYNGQPIGVILADSFTLANRAAKKVKITYKLEEDAKPIITTLHDAHELNAVDRYKPMPFCKLTATNTDNDTSNAKKVVGSFDIGSQYHYTMEPQTTICRPSEDGIVVMSATQWVDITQVAVANCLNITSNKVNMVHRRIGGGYGAKSTRAGQVACASALACKLTNRPVRFVLTMEANMETVGKRIGLINEYDIDVDEEGKIVKMSNVFSQDFGCSFNENVMFSTLGHMKNCYATDTWTVSSKMVHTNSPSHTYCRAPGSTEGVAMIENIMEHISRVTGKDPLSVRLANIPAEHKMRTILTDFIHDTDFYARKTEIDEFNLKNRWRKRGISIVPMDYHQPFFGMYPVSVTIYHDDGSVAISHGGIEMGQGINTKAAQVAAHLLQIPLSSVSIRRMDNVTGANGFVSAISIASESICMGVKKACKELLERMKPVRDELNNPEWKQLVRESHRRNVDLSCRSVCRKGDIPEYSIYGCSCAEVEIDLLSGNVQLRRVDVLEDTGESMSPGIDIGQVEGSFVMGIGYWLTESVIYGKEKGELLTNRTWTYKPPGVKDIPVDFRIKFLKNSSNTTGVFRSKATGEPPLCMAVVVIFALRHALESARKDAGLSDEWFNLGAPSTPDILFMKAGNSIEDYKL</sequence>
<comment type="similarity">
    <text evidence="3">Belongs to the xanthine dehydrogenase family.</text>
</comment>
<dbReference type="InterPro" id="IPR001041">
    <property type="entry name" value="2Fe-2S_ferredoxin-type"/>
</dbReference>
<proteinExistence type="inferred from homology"/>
<dbReference type="EMBL" id="WJQU01000002">
    <property type="protein sequence ID" value="KAJ6642124.1"/>
    <property type="molecule type" value="Genomic_DNA"/>
</dbReference>
<dbReference type="CDD" id="cd00207">
    <property type="entry name" value="fer2"/>
    <property type="match status" value="1"/>
</dbReference>
<evidence type="ECO:0000256" key="1">
    <source>
        <dbReference type="ARBA" id="ARBA00001974"/>
    </source>
</evidence>
<evidence type="ECO:0000256" key="9">
    <source>
        <dbReference type="ARBA" id="ARBA00022827"/>
    </source>
</evidence>
<keyword evidence="8 18" id="KW-0479">Metal-binding</keyword>
<dbReference type="InterPro" id="IPR046867">
    <property type="entry name" value="AldOxase/xan_DH_MoCoBD2"/>
</dbReference>
<evidence type="ECO:0000256" key="5">
    <source>
        <dbReference type="ARBA" id="ARBA00022505"/>
    </source>
</evidence>
<feature type="binding site" evidence="18">
    <location>
        <position position="50"/>
    </location>
    <ligand>
        <name>[2Fe-2S] cluster</name>
        <dbReference type="ChEBI" id="CHEBI:190135"/>
        <label>1</label>
    </ligand>
</feature>
<feature type="binding site" evidence="18">
    <location>
        <position position="150"/>
    </location>
    <ligand>
        <name>[2Fe-2S] cluster</name>
        <dbReference type="ChEBI" id="CHEBI:190135"/>
        <label>2</label>
    </ligand>
</feature>
<comment type="caution">
    <text evidence="21">The sequence shown here is derived from an EMBL/GenBank/DDBJ whole genome shotgun (WGS) entry which is preliminary data.</text>
</comment>
<dbReference type="Pfam" id="PF02738">
    <property type="entry name" value="MoCoBD_1"/>
    <property type="match status" value="1"/>
</dbReference>
<dbReference type="SMART" id="SM01008">
    <property type="entry name" value="Ald_Xan_dh_C"/>
    <property type="match status" value="1"/>
</dbReference>
<evidence type="ECO:0000256" key="6">
    <source>
        <dbReference type="ARBA" id="ARBA00022630"/>
    </source>
</evidence>
<dbReference type="InterPro" id="IPR016166">
    <property type="entry name" value="FAD-bd_PCMH"/>
</dbReference>
<dbReference type="InterPro" id="IPR012675">
    <property type="entry name" value="Beta-grasp_dom_sf"/>
</dbReference>
<comment type="cofactor">
    <cofactor evidence="1 17">
        <name>FAD</name>
        <dbReference type="ChEBI" id="CHEBI:57692"/>
    </cofactor>
</comment>
<dbReference type="InterPro" id="IPR002346">
    <property type="entry name" value="Mopterin_DH_FAD-bd"/>
</dbReference>
<keyword evidence="12 18" id="KW-0411">Iron-sulfur</keyword>
<keyword evidence="7 18" id="KW-0001">2Fe-2S</keyword>